<dbReference type="SUPFAM" id="SSF50969">
    <property type="entry name" value="YVTN repeat-like/Quinoprotein amine dehydrogenase"/>
    <property type="match status" value="1"/>
</dbReference>
<sequence>MKKALVSILLISASVCSISAQSHISTQAHQEAVSAIATVSDSAGLEKSYFSAGKDGFLVKWTDDNQGEHYQISDLEIKLVAVAPGGDEIAVYETDGGLVNRISVWNWNTLSRKFARRFSDSITSLSYSEKGTYLIVGTATVDGAVFIRAANGTVVNKLSDNTGIVSMIQTSATEKTAVMYSPAGNLSYYNLLTGKTKQRFSVEQGLEQPVMFSNSLFLAGVRDNIIYIIHALTGKTIATVKCENPILLNEKNPQNLHYLSNDGKGTYVLNMIENVNNNSVSTPKILKTLKGPRGNAAIVCGTKNGAEIMLGSKSGALFKTTAFAETEAVALSAITENTYDKILDMAPVGEDFYFLTRNAVFKSSYDTGMVDRKGDNPGQTQLITYGNKLILWSKGTREPVQLFDYSVPETTTLFTPKSTLQSVRLFGNTIIEMESNSVVHRFDMDTRQLEEVYTGAGLQDAVIGGDGKLYVAKSYATNPRSSLLCVDITTRETVPMNLGGNVAFALNVYENNIYGVSVQADEDAKSTIVFKYNPVTKMKSTILRLRDEDPEAFTYLHFPILYTNIGKDNVRSCNLAQNKNFMFKRSASIPVKVCQNANRVVILNKDGSISWYNTDLSQVLADWYLTRDGQWFEF</sequence>
<dbReference type="InterPro" id="IPR015943">
    <property type="entry name" value="WD40/YVTN_repeat-like_dom_sf"/>
</dbReference>
<organism evidence="2 3">
    <name type="scientific">Treponema porcinum</name>
    <dbReference type="NCBI Taxonomy" id="261392"/>
    <lineage>
        <taxon>Bacteria</taxon>
        <taxon>Pseudomonadati</taxon>
        <taxon>Spirochaetota</taxon>
        <taxon>Spirochaetia</taxon>
        <taxon>Spirochaetales</taxon>
        <taxon>Treponemataceae</taxon>
        <taxon>Treponema</taxon>
    </lineage>
</organism>
<dbReference type="GeneID" id="78317103"/>
<dbReference type="InterPro" id="IPR011044">
    <property type="entry name" value="Quino_amine_DH_bsu"/>
</dbReference>
<dbReference type="SUPFAM" id="SSF63825">
    <property type="entry name" value="YWTD domain"/>
    <property type="match status" value="1"/>
</dbReference>
<reference evidence="2 3" key="1">
    <citation type="submission" date="2017-02" db="EMBL/GenBank/DDBJ databases">
        <authorList>
            <person name="Peterson S.W."/>
        </authorList>
    </citation>
    <scope>NUCLEOTIDE SEQUENCE [LARGE SCALE GENOMIC DNA]</scope>
    <source>
        <strain evidence="2 3">ATCC BAA-908</strain>
    </source>
</reference>
<dbReference type="RefSeq" id="WP_078933725.1">
    <property type="nucleotide sequence ID" value="NZ_FUWG01000014.1"/>
</dbReference>
<keyword evidence="3" id="KW-1185">Reference proteome</keyword>
<dbReference type="Proteomes" id="UP000190423">
    <property type="component" value="Unassembled WGS sequence"/>
</dbReference>
<dbReference type="OrthoDB" id="354107at2"/>
<name>A0A1T4M3U3_TREPO</name>
<keyword evidence="1" id="KW-0732">Signal</keyword>
<feature type="signal peptide" evidence="1">
    <location>
        <begin position="1"/>
        <end position="22"/>
    </location>
</feature>
<evidence type="ECO:0000313" key="2">
    <source>
        <dbReference type="EMBL" id="SJZ61536.1"/>
    </source>
</evidence>
<protein>
    <submittedName>
        <fullName evidence="2">Uncharacterized protein</fullName>
    </submittedName>
</protein>
<dbReference type="Gene3D" id="2.130.10.10">
    <property type="entry name" value="YVTN repeat-like/Quinoprotein amine dehydrogenase"/>
    <property type="match status" value="1"/>
</dbReference>
<evidence type="ECO:0000313" key="3">
    <source>
        <dbReference type="Proteomes" id="UP000190423"/>
    </source>
</evidence>
<feature type="chain" id="PRO_5012165198" evidence="1">
    <location>
        <begin position="23"/>
        <end position="634"/>
    </location>
</feature>
<evidence type="ECO:0000256" key="1">
    <source>
        <dbReference type="SAM" id="SignalP"/>
    </source>
</evidence>
<dbReference type="STRING" id="261392.SAMN02745149_01822"/>
<gene>
    <name evidence="2" type="ORF">SAMN02745149_01822</name>
</gene>
<dbReference type="AlphaFoldDB" id="A0A1T4M3U3"/>
<dbReference type="EMBL" id="FUWG01000014">
    <property type="protein sequence ID" value="SJZ61536.1"/>
    <property type="molecule type" value="Genomic_DNA"/>
</dbReference>
<proteinExistence type="predicted"/>
<accession>A0A1T4M3U3</accession>